<dbReference type="InterPro" id="IPR028154">
    <property type="entry name" value="AMP-dep_Lig_C"/>
</dbReference>
<reference evidence="12 13" key="1">
    <citation type="submission" date="2018-08" db="EMBL/GenBank/DDBJ databases">
        <title>A genome reference for cultivated species of the human gut microbiota.</title>
        <authorList>
            <person name="Zou Y."/>
            <person name="Xue W."/>
            <person name="Luo G."/>
        </authorList>
    </citation>
    <scope>NUCLEOTIDE SEQUENCE [LARGE SCALE GENOMIC DNA]</scope>
    <source>
        <strain evidence="12 13">AF22-21</strain>
    </source>
</reference>
<comment type="catalytic activity">
    <reaction evidence="9">
        <text>2-phenylacetate + ATP + CoA = phenylacetyl-CoA + AMP + diphosphate</text>
        <dbReference type="Rhea" id="RHEA:20956"/>
        <dbReference type="ChEBI" id="CHEBI:18401"/>
        <dbReference type="ChEBI" id="CHEBI:30616"/>
        <dbReference type="ChEBI" id="CHEBI:33019"/>
        <dbReference type="ChEBI" id="CHEBI:57287"/>
        <dbReference type="ChEBI" id="CHEBI:57390"/>
        <dbReference type="ChEBI" id="CHEBI:456215"/>
        <dbReference type="EC" id="6.2.1.30"/>
    </reaction>
</comment>
<sequence>MRQKKIHYIYNKEMECMDPEERRRLQGERLRKTVELEYANVPAYRARMDEAGVKPEDINSIDDIVKLPFMQKTDLRDNFPFGLFAADRKDIIRIQGSSGTTGKPVVSGYTQNDIDVWTEMVARAIKCAGGGEDDVIQIAYGYGLFTGGLGAHQGATKVGAMVVPMSSGNTQRQIMMMKELGATMLCCTPSYATYLAETIREMGIDPSELKIKSGYFGAEPWTEEMRQHLEELLDFDAFDIYGLTEIGGPGVAFECFEKNGMHINEDHVLAEIIDPVTEEPLPDGVPGELVFTTLTKTGTPMIRYRTHDICTLTHGTCACGRTTVKMSRITGRTDDMLVIRGVNVFPSQIESVLLGVEEASAHYMIVVDRVNSQDKLTVQVELKEDVDMGDVAKLAAIASRIKTDIKQTLLISAKVELVPPKTIPRSEGKAKRITDNRHIGF</sequence>
<dbReference type="Gene3D" id="3.30.300.30">
    <property type="match status" value="1"/>
</dbReference>
<evidence type="ECO:0000259" key="10">
    <source>
        <dbReference type="Pfam" id="PF00501"/>
    </source>
</evidence>
<evidence type="ECO:0000256" key="3">
    <source>
        <dbReference type="ARBA" id="ARBA00022741"/>
    </source>
</evidence>
<dbReference type="Pfam" id="PF14535">
    <property type="entry name" value="AMP-binding_C_2"/>
    <property type="match status" value="1"/>
</dbReference>
<dbReference type="PIRSF" id="PIRSF006444">
    <property type="entry name" value="PaaK"/>
    <property type="match status" value="1"/>
</dbReference>
<dbReference type="SUPFAM" id="SSF56801">
    <property type="entry name" value="Acetyl-CoA synthetase-like"/>
    <property type="match status" value="1"/>
</dbReference>
<comment type="subunit">
    <text evidence="1">Monomer.</text>
</comment>
<evidence type="ECO:0000259" key="11">
    <source>
        <dbReference type="Pfam" id="PF14535"/>
    </source>
</evidence>
<evidence type="ECO:0000256" key="7">
    <source>
        <dbReference type="ARBA" id="ARBA00068695"/>
    </source>
</evidence>
<gene>
    <name evidence="12" type="ORF">DWX94_04950</name>
</gene>
<evidence type="ECO:0000256" key="1">
    <source>
        <dbReference type="ARBA" id="ARBA00011245"/>
    </source>
</evidence>
<dbReference type="InterPro" id="IPR045851">
    <property type="entry name" value="AMP-bd_C_sf"/>
</dbReference>
<feature type="domain" description="AMP-dependent synthetase/ligase" evidence="10">
    <location>
        <begin position="85"/>
        <end position="291"/>
    </location>
</feature>
<evidence type="ECO:0000313" key="12">
    <source>
        <dbReference type="EMBL" id="RGS43239.1"/>
    </source>
</evidence>
<dbReference type="EMBL" id="QRVK01000008">
    <property type="protein sequence ID" value="RGS43239.1"/>
    <property type="molecule type" value="Genomic_DNA"/>
</dbReference>
<dbReference type="GO" id="GO:0000166">
    <property type="term" value="F:nucleotide binding"/>
    <property type="evidence" value="ECO:0007669"/>
    <property type="project" value="UniProtKB-KW"/>
</dbReference>
<protein>
    <recommendedName>
        <fullName evidence="7 9">Phenylacetate-coenzyme A ligase</fullName>
        <ecNumber evidence="6 9">6.2.1.30</ecNumber>
    </recommendedName>
    <alternativeName>
        <fullName evidence="8 9">Phenylacetyl-CoA ligase</fullName>
    </alternativeName>
</protein>
<dbReference type="UniPathway" id="UPA00930"/>
<evidence type="ECO:0000256" key="8">
    <source>
        <dbReference type="ARBA" id="ARBA00075111"/>
    </source>
</evidence>
<evidence type="ECO:0000256" key="9">
    <source>
        <dbReference type="PIRNR" id="PIRNR006444"/>
    </source>
</evidence>
<dbReference type="Proteomes" id="UP000283295">
    <property type="component" value="Unassembled WGS sequence"/>
</dbReference>
<evidence type="ECO:0000313" key="13">
    <source>
        <dbReference type="Proteomes" id="UP000283295"/>
    </source>
</evidence>
<evidence type="ECO:0000256" key="5">
    <source>
        <dbReference type="ARBA" id="ARBA00061566"/>
    </source>
</evidence>
<dbReference type="PANTHER" id="PTHR43439">
    <property type="entry name" value="PHENYLACETATE-COENZYME A LIGASE"/>
    <property type="match status" value="1"/>
</dbReference>
<dbReference type="OrthoDB" id="580775at2"/>
<comment type="caution">
    <text evidence="12">The sequence shown here is derived from an EMBL/GenBank/DDBJ whole genome shotgun (WGS) entry which is preliminary data.</text>
</comment>
<dbReference type="CDD" id="cd05913">
    <property type="entry name" value="PaaK"/>
    <property type="match status" value="1"/>
</dbReference>
<dbReference type="EC" id="6.2.1.30" evidence="6 9"/>
<evidence type="ECO:0000256" key="6">
    <source>
        <dbReference type="ARBA" id="ARBA00066629"/>
    </source>
</evidence>
<organism evidence="12 13">
    <name type="scientific">Coprococcus eutactus</name>
    <dbReference type="NCBI Taxonomy" id="33043"/>
    <lineage>
        <taxon>Bacteria</taxon>
        <taxon>Bacillati</taxon>
        <taxon>Bacillota</taxon>
        <taxon>Clostridia</taxon>
        <taxon>Lachnospirales</taxon>
        <taxon>Lachnospiraceae</taxon>
        <taxon>Coprococcus</taxon>
    </lineage>
</organism>
<dbReference type="GO" id="GO:0047475">
    <property type="term" value="F:phenylacetate-CoA ligase activity"/>
    <property type="evidence" value="ECO:0007669"/>
    <property type="project" value="UniProtKB-EC"/>
</dbReference>
<feature type="domain" description="AMP-dependent ligase C-terminal" evidence="11">
    <location>
        <begin position="341"/>
        <end position="437"/>
    </location>
</feature>
<evidence type="ECO:0000256" key="4">
    <source>
        <dbReference type="ARBA" id="ARBA00060591"/>
    </source>
</evidence>
<comment type="pathway">
    <text evidence="4 9">Aromatic compound metabolism; phenylacetate degradation.</text>
</comment>
<comment type="function">
    <text evidence="9">Catalyzes the activation of phenylacetic acid (PA) to phenylacetyl-CoA (PA-CoA).</text>
</comment>
<accession>A0A3R5ZLV8</accession>
<dbReference type="Pfam" id="PF00501">
    <property type="entry name" value="AMP-binding"/>
    <property type="match status" value="1"/>
</dbReference>
<comment type="similarity">
    <text evidence="5 9">Belongs to the phenylacetyl-CoA ligase family.</text>
</comment>
<dbReference type="Gene3D" id="3.40.50.12780">
    <property type="entry name" value="N-terminal domain of ligase-like"/>
    <property type="match status" value="1"/>
</dbReference>
<name>A0A3R5ZLV8_9FIRM</name>
<proteinExistence type="inferred from homology"/>
<dbReference type="InterPro" id="IPR011880">
    <property type="entry name" value="PA_CoA_ligase"/>
</dbReference>
<dbReference type="PANTHER" id="PTHR43439:SF1">
    <property type="entry name" value="PHENYLACETATE-COENZYME A LIGASE"/>
    <property type="match status" value="1"/>
</dbReference>
<evidence type="ECO:0000256" key="2">
    <source>
        <dbReference type="ARBA" id="ARBA00022598"/>
    </source>
</evidence>
<dbReference type="InterPro" id="IPR042099">
    <property type="entry name" value="ANL_N_sf"/>
</dbReference>
<keyword evidence="3 9" id="KW-0547">Nucleotide-binding</keyword>
<dbReference type="InterPro" id="IPR051414">
    <property type="entry name" value="Adenylate-forming_Reductase"/>
</dbReference>
<dbReference type="FunFam" id="3.40.50.12780:FF:000016">
    <property type="entry name" value="Phenylacetate-coenzyme A ligase"/>
    <property type="match status" value="1"/>
</dbReference>
<keyword evidence="2 9" id="KW-0436">Ligase</keyword>
<dbReference type="AlphaFoldDB" id="A0A3R5ZLV8"/>
<dbReference type="GO" id="GO:0010124">
    <property type="term" value="P:phenylacetate catabolic process"/>
    <property type="evidence" value="ECO:0007669"/>
    <property type="project" value="UniProtKB-UniRule"/>
</dbReference>
<dbReference type="InterPro" id="IPR000873">
    <property type="entry name" value="AMP-dep_synth/lig_dom"/>
</dbReference>